<proteinExistence type="inferred from homology"/>
<dbReference type="Proteomes" id="UP001175271">
    <property type="component" value="Unassembled WGS sequence"/>
</dbReference>
<reference evidence="5" key="1">
    <citation type="submission" date="2023-06" db="EMBL/GenBank/DDBJ databases">
        <title>Genomic analysis of the entomopathogenic nematode Steinernema hermaphroditum.</title>
        <authorList>
            <person name="Schwarz E.M."/>
            <person name="Heppert J.K."/>
            <person name="Baniya A."/>
            <person name="Schwartz H.T."/>
            <person name="Tan C.-H."/>
            <person name="Antoshechkin I."/>
            <person name="Sternberg P.W."/>
            <person name="Goodrich-Blair H."/>
            <person name="Dillman A.R."/>
        </authorList>
    </citation>
    <scope>NUCLEOTIDE SEQUENCE</scope>
    <source>
        <strain evidence="5">PS9179</strain>
        <tissue evidence="5">Whole animal</tissue>
    </source>
</reference>
<sequence length="169" mass="18967">MPDFVPSPPNSPSPTPTSFSLVCNDGVTFPISSKALGHSIILRTMCEHLGVDRGEVAIPLANVDGPTGKLVVEWCEKHKDDPLPGSLDREPGPGPSAPPFDMPLWDRHFLGKHHCSIPQMAKLVKAANYLEIPWLYKFCCKRIFKDYIEDSPLDHLKALLEPREWHEEY</sequence>
<keyword evidence="6" id="KW-1185">Reference proteome</keyword>
<dbReference type="SMART" id="SM00512">
    <property type="entry name" value="Skp1"/>
    <property type="match status" value="1"/>
</dbReference>
<evidence type="ECO:0000256" key="1">
    <source>
        <dbReference type="ARBA" id="ARBA00009993"/>
    </source>
</evidence>
<evidence type="ECO:0000256" key="2">
    <source>
        <dbReference type="ARBA" id="ARBA00022786"/>
    </source>
</evidence>
<dbReference type="SUPFAM" id="SSF54695">
    <property type="entry name" value="POZ domain"/>
    <property type="match status" value="1"/>
</dbReference>
<dbReference type="InterPro" id="IPR001232">
    <property type="entry name" value="SKP1-like"/>
</dbReference>
<dbReference type="PIRSF" id="PIRSF028729">
    <property type="entry name" value="E3_ubiquit_lig_SCF_Skp"/>
    <property type="match status" value="1"/>
</dbReference>
<comment type="pathway">
    <text evidence="3">Protein modification; protein ubiquitination.</text>
</comment>
<comment type="function">
    <text evidence="3">Probable essential component of SCF (SKP1-CUL1-F-box protein) E3 ubiquitin-protein ligase complexes, which mediate the ubiquitination and subsequent proteasomal degradation of target proteins. Regulates cell proliferation during embryonic and larval development.</text>
</comment>
<name>A0AA39LDW6_9BILA</name>
<dbReference type="Gene3D" id="3.30.710.10">
    <property type="entry name" value="Potassium Channel Kv1.1, Chain A"/>
    <property type="match status" value="1"/>
</dbReference>
<comment type="caution">
    <text evidence="5">The sequence shown here is derived from an EMBL/GenBank/DDBJ whole genome shotgun (WGS) entry which is preliminary data.</text>
</comment>
<evidence type="ECO:0000313" key="6">
    <source>
        <dbReference type="Proteomes" id="UP001175271"/>
    </source>
</evidence>
<dbReference type="InterPro" id="IPR016073">
    <property type="entry name" value="Skp1_comp_POZ"/>
</dbReference>
<accession>A0AA39LDW6</accession>
<dbReference type="InterPro" id="IPR011333">
    <property type="entry name" value="SKP1/BTB/POZ_sf"/>
</dbReference>
<comment type="similarity">
    <text evidence="1 3">Belongs to the SKP1 family.</text>
</comment>
<protein>
    <recommendedName>
        <fullName evidence="3">Skp1-related protein</fullName>
    </recommendedName>
</protein>
<keyword evidence="2 3" id="KW-0833">Ubl conjugation pathway</keyword>
<dbReference type="PANTHER" id="PTHR11165">
    <property type="entry name" value="SKP1"/>
    <property type="match status" value="1"/>
</dbReference>
<dbReference type="AlphaFoldDB" id="A0AA39LDW6"/>
<dbReference type="SUPFAM" id="SSF81382">
    <property type="entry name" value="Skp1 dimerisation domain-like"/>
    <property type="match status" value="1"/>
</dbReference>
<feature type="domain" description="SKP1 component POZ" evidence="4">
    <location>
        <begin position="18"/>
        <end position="80"/>
    </location>
</feature>
<evidence type="ECO:0000313" key="5">
    <source>
        <dbReference type="EMBL" id="KAK0393632.1"/>
    </source>
</evidence>
<dbReference type="GO" id="GO:0006511">
    <property type="term" value="P:ubiquitin-dependent protein catabolic process"/>
    <property type="evidence" value="ECO:0007669"/>
    <property type="project" value="InterPro"/>
</dbReference>
<dbReference type="EMBL" id="JAUCMV010000005">
    <property type="protein sequence ID" value="KAK0393632.1"/>
    <property type="molecule type" value="Genomic_DNA"/>
</dbReference>
<evidence type="ECO:0000259" key="4">
    <source>
        <dbReference type="Pfam" id="PF03931"/>
    </source>
</evidence>
<evidence type="ECO:0000256" key="3">
    <source>
        <dbReference type="PIRNR" id="PIRNR028729"/>
    </source>
</evidence>
<gene>
    <name evidence="5" type="ORF">QR680_000323</name>
</gene>
<dbReference type="InterPro" id="IPR016897">
    <property type="entry name" value="SKP1"/>
</dbReference>
<organism evidence="5 6">
    <name type="scientific">Steinernema hermaphroditum</name>
    <dbReference type="NCBI Taxonomy" id="289476"/>
    <lineage>
        <taxon>Eukaryota</taxon>
        <taxon>Metazoa</taxon>
        <taxon>Ecdysozoa</taxon>
        <taxon>Nematoda</taxon>
        <taxon>Chromadorea</taxon>
        <taxon>Rhabditida</taxon>
        <taxon>Tylenchina</taxon>
        <taxon>Panagrolaimomorpha</taxon>
        <taxon>Strongyloidoidea</taxon>
        <taxon>Steinernematidae</taxon>
        <taxon>Steinernema</taxon>
    </lineage>
</organism>
<dbReference type="InterPro" id="IPR036296">
    <property type="entry name" value="SKP1-like_dim_sf"/>
</dbReference>
<dbReference type="Pfam" id="PF03931">
    <property type="entry name" value="Skp1_POZ"/>
    <property type="match status" value="1"/>
</dbReference>